<feature type="signal peptide" evidence="2">
    <location>
        <begin position="1"/>
        <end position="24"/>
    </location>
</feature>
<dbReference type="SUPFAM" id="SSF54373">
    <property type="entry name" value="FAD-linked reductases, C-terminal domain"/>
    <property type="match status" value="1"/>
</dbReference>
<dbReference type="Pfam" id="PF01266">
    <property type="entry name" value="DAO"/>
    <property type="match status" value="1"/>
</dbReference>
<dbReference type="SUPFAM" id="SSF51971">
    <property type="entry name" value="Nucleotide-binding domain"/>
    <property type="match status" value="1"/>
</dbReference>
<reference evidence="5" key="1">
    <citation type="submission" date="2018-05" db="EMBL/GenBank/DDBJ databases">
        <authorList>
            <person name="Li X."/>
        </authorList>
    </citation>
    <scope>NUCLEOTIDE SEQUENCE [LARGE SCALE GENOMIC DNA]</scope>
    <source>
        <strain evidence="5">HKS-05</strain>
    </source>
</reference>
<dbReference type="AlphaFoldDB" id="A0A328AUP3"/>
<dbReference type="PROSITE" id="PS51257">
    <property type="entry name" value="PROKAR_LIPOPROTEIN"/>
    <property type="match status" value="1"/>
</dbReference>
<dbReference type="PANTHER" id="PTHR13847">
    <property type="entry name" value="SARCOSINE DEHYDROGENASE-RELATED"/>
    <property type="match status" value="1"/>
</dbReference>
<accession>A0A328AUP3</accession>
<protein>
    <submittedName>
        <fullName evidence="4">D-amino-acid oxidase</fullName>
    </submittedName>
</protein>
<evidence type="ECO:0000313" key="4">
    <source>
        <dbReference type="EMBL" id="RAK58347.1"/>
    </source>
</evidence>
<dbReference type="InterPro" id="IPR036188">
    <property type="entry name" value="FAD/NAD-bd_sf"/>
</dbReference>
<dbReference type="Proteomes" id="UP000249842">
    <property type="component" value="Unassembled WGS sequence"/>
</dbReference>
<sequence>MQSAAKVTVAGAGALGLSCALALADAGCEVTVWDPAEPFANASGVAAGMLAPVFEAVLDAEAAAHFDLLLAARDLWPALEARSGVRLDRAGALAAGRGAWIAEVAAGVTRLGLHPTELPRTTAEDLAPGLSGALEAMLLSREDWRLDPRAGLAALRLAAAAAGVAFRREAVADRGAADILVIATGAAQGLADLAPELAVLTPIKGHILRIAAPRGGGVTVRGEGVYAVPAEGGLAIGATMEPGVADPAIDPAKVEPLAAAGARLFPAVAGAPHELFAGVRAATPDGLPLVGASATPGVLLATGARRNGWLLAPLVAQTIAACVTGRELGPYAGRLDPARFRGGA</sequence>
<dbReference type="OrthoDB" id="9790035at2"/>
<dbReference type="InterPro" id="IPR006076">
    <property type="entry name" value="FAD-dep_OxRdtase"/>
</dbReference>
<dbReference type="EMBL" id="QFYP01000001">
    <property type="protein sequence ID" value="RAK58347.1"/>
    <property type="molecule type" value="Genomic_DNA"/>
</dbReference>
<name>A0A328AUP3_9CAUL</name>
<dbReference type="Gene3D" id="3.50.50.60">
    <property type="entry name" value="FAD/NAD(P)-binding domain"/>
    <property type="match status" value="1"/>
</dbReference>
<proteinExistence type="predicted"/>
<dbReference type="RefSeq" id="WP_111455619.1">
    <property type="nucleotide sequence ID" value="NZ_QFYP01000001.1"/>
</dbReference>
<keyword evidence="1" id="KW-0560">Oxidoreductase</keyword>
<evidence type="ECO:0000259" key="3">
    <source>
        <dbReference type="Pfam" id="PF01266"/>
    </source>
</evidence>
<feature type="chain" id="PRO_5016256191" evidence="2">
    <location>
        <begin position="25"/>
        <end position="344"/>
    </location>
</feature>
<dbReference type="GO" id="GO:0016491">
    <property type="term" value="F:oxidoreductase activity"/>
    <property type="evidence" value="ECO:0007669"/>
    <property type="project" value="UniProtKB-KW"/>
</dbReference>
<dbReference type="PANTHER" id="PTHR13847:SF289">
    <property type="entry name" value="GLYCINE OXIDASE"/>
    <property type="match status" value="1"/>
</dbReference>
<evidence type="ECO:0000256" key="2">
    <source>
        <dbReference type="SAM" id="SignalP"/>
    </source>
</evidence>
<dbReference type="GO" id="GO:0005737">
    <property type="term" value="C:cytoplasm"/>
    <property type="evidence" value="ECO:0007669"/>
    <property type="project" value="TreeGrafter"/>
</dbReference>
<feature type="domain" description="FAD dependent oxidoreductase" evidence="3">
    <location>
        <begin position="6"/>
        <end position="321"/>
    </location>
</feature>
<keyword evidence="5" id="KW-1185">Reference proteome</keyword>
<evidence type="ECO:0000313" key="5">
    <source>
        <dbReference type="Proteomes" id="UP000249842"/>
    </source>
</evidence>
<comment type="caution">
    <text evidence="4">The sequence shown here is derived from an EMBL/GenBank/DDBJ whole genome shotgun (WGS) entry which is preliminary data.</text>
</comment>
<evidence type="ECO:0000256" key="1">
    <source>
        <dbReference type="ARBA" id="ARBA00023002"/>
    </source>
</evidence>
<gene>
    <name evidence="4" type="ORF">DJ021_00245</name>
</gene>
<organism evidence="4 5">
    <name type="scientific">Phenylobacterium hankyongense</name>
    <dbReference type="NCBI Taxonomy" id="1813876"/>
    <lineage>
        <taxon>Bacteria</taxon>
        <taxon>Pseudomonadati</taxon>
        <taxon>Pseudomonadota</taxon>
        <taxon>Alphaproteobacteria</taxon>
        <taxon>Caulobacterales</taxon>
        <taxon>Caulobacteraceae</taxon>
        <taxon>Phenylobacterium</taxon>
    </lineage>
</organism>
<keyword evidence="2" id="KW-0732">Signal</keyword>
<dbReference type="Gene3D" id="3.30.9.10">
    <property type="entry name" value="D-Amino Acid Oxidase, subunit A, domain 2"/>
    <property type="match status" value="1"/>
</dbReference>